<dbReference type="Proteomes" id="UP000789901">
    <property type="component" value="Unassembled WGS sequence"/>
</dbReference>
<sequence>MDKRKKKELEIKKTTMKDCYKNSKAFEVNDEETWRTKKDERGKVEDDNNGRVITEIEEINCTDYSGTRIRKTNKVDDIINQEWKENEPNKVVNNKYKMIAEMNYATHDEFKLKKEKKTILIKTRKLQILMEVNYAGKIKGPEVCWNRSEVEKDGCEIVEWNENNREKNNKIEIDKEEHKTCIEISRSFKVDNSKEPHNLGLQQKME</sequence>
<accession>A0ABN7UBE3</accession>
<name>A0ABN7UBE3_GIGMA</name>
<evidence type="ECO:0000313" key="2">
    <source>
        <dbReference type="Proteomes" id="UP000789901"/>
    </source>
</evidence>
<comment type="caution">
    <text evidence="1">The sequence shown here is derived from an EMBL/GenBank/DDBJ whole genome shotgun (WGS) entry which is preliminary data.</text>
</comment>
<keyword evidence="2" id="KW-1185">Reference proteome</keyword>
<proteinExistence type="predicted"/>
<gene>
    <name evidence="1" type="ORF">GMARGA_LOCUS4747</name>
</gene>
<organism evidence="1 2">
    <name type="scientific">Gigaspora margarita</name>
    <dbReference type="NCBI Taxonomy" id="4874"/>
    <lineage>
        <taxon>Eukaryota</taxon>
        <taxon>Fungi</taxon>
        <taxon>Fungi incertae sedis</taxon>
        <taxon>Mucoromycota</taxon>
        <taxon>Glomeromycotina</taxon>
        <taxon>Glomeromycetes</taxon>
        <taxon>Diversisporales</taxon>
        <taxon>Gigasporaceae</taxon>
        <taxon>Gigaspora</taxon>
    </lineage>
</organism>
<protein>
    <submittedName>
        <fullName evidence="1">17113_t:CDS:1</fullName>
    </submittedName>
</protein>
<reference evidence="1 2" key="1">
    <citation type="submission" date="2021-06" db="EMBL/GenBank/DDBJ databases">
        <authorList>
            <person name="Kallberg Y."/>
            <person name="Tangrot J."/>
            <person name="Rosling A."/>
        </authorList>
    </citation>
    <scope>NUCLEOTIDE SEQUENCE [LARGE SCALE GENOMIC DNA]</scope>
    <source>
        <strain evidence="1 2">120-4 pot B 10/14</strain>
    </source>
</reference>
<dbReference type="EMBL" id="CAJVQB010001903">
    <property type="protein sequence ID" value="CAG8555155.1"/>
    <property type="molecule type" value="Genomic_DNA"/>
</dbReference>
<evidence type="ECO:0000313" key="1">
    <source>
        <dbReference type="EMBL" id="CAG8555155.1"/>
    </source>
</evidence>